<gene>
    <name evidence="10" type="primary">rsgA</name>
    <name evidence="14" type="ORF">DFR52_10811</name>
</gene>
<dbReference type="EMBL" id="QGTR01000008">
    <property type="protein sequence ID" value="PWV95747.1"/>
    <property type="molecule type" value="Genomic_DNA"/>
</dbReference>
<evidence type="ECO:0000259" key="13">
    <source>
        <dbReference type="PROSITE" id="PS51721"/>
    </source>
</evidence>
<evidence type="ECO:0000256" key="10">
    <source>
        <dbReference type="HAMAP-Rule" id="MF_01820"/>
    </source>
</evidence>
<dbReference type="PROSITE" id="PS50936">
    <property type="entry name" value="ENGC_GTPASE"/>
    <property type="match status" value="1"/>
</dbReference>
<keyword evidence="4 10" id="KW-0699">rRNA-binding</keyword>
<dbReference type="PROSITE" id="PS51721">
    <property type="entry name" value="G_CP"/>
    <property type="match status" value="1"/>
</dbReference>
<dbReference type="GO" id="GO:0003924">
    <property type="term" value="F:GTPase activity"/>
    <property type="evidence" value="ECO:0007669"/>
    <property type="project" value="UniProtKB-UniRule"/>
</dbReference>
<dbReference type="InterPro" id="IPR027417">
    <property type="entry name" value="P-loop_NTPase"/>
</dbReference>
<dbReference type="PANTHER" id="PTHR32120:SF10">
    <property type="entry name" value="SMALL RIBOSOMAL SUBUNIT BIOGENESIS GTPASE RSGA"/>
    <property type="match status" value="1"/>
</dbReference>
<dbReference type="Proteomes" id="UP000246352">
    <property type="component" value="Unassembled WGS sequence"/>
</dbReference>
<evidence type="ECO:0000256" key="8">
    <source>
        <dbReference type="ARBA" id="ARBA00022884"/>
    </source>
</evidence>
<feature type="binding site" evidence="10">
    <location>
        <position position="300"/>
    </location>
    <ligand>
        <name>Zn(2+)</name>
        <dbReference type="ChEBI" id="CHEBI:29105"/>
    </ligand>
</feature>
<dbReference type="Gene3D" id="3.40.50.300">
    <property type="entry name" value="P-loop containing nucleotide triphosphate hydrolases"/>
    <property type="match status" value="1"/>
</dbReference>
<keyword evidence="2 10" id="KW-0690">Ribosome biogenesis</keyword>
<keyword evidence="8 10" id="KW-0694">RNA-binding</keyword>
<evidence type="ECO:0000256" key="3">
    <source>
        <dbReference type="ARBA" id="ARBA00022723"/>
    </source>
</evidence>
<dbReference type="AlphaFoldDB" id="A0A317PCM3"/>
<comment type="cofactor">
    <cofactor evidence="10">
        <name>Zn(2+)</name>
        <dbReference type="ChEBI" id="CHEBI:29105"/>
    </cofactor>
    <text evidence="10">Binds 1 zinc ion per subunit.</text>
</comment>
<feature type="binding site" evidence="10">
    <location>
        <position position="307"/>
    </location>
    <ligand>
        <name>Zn(2+)</name>
        <dbReference type="ChEBI" id="CHEBI:29105"/>
    </ligand>
</feature>
<dbReference type="Pfam" id="PF03193">
    <property type="entry name" value="RsgA_GTPase"/>
    <property type="match status" value="1"/>
</dbReference>
<feature type="binding site" evidence="10">
    <location>
        <position position="313"/>
    </location>
    <ligand>
        <name>Zn(2+)</name>
        <dbReference type="ChEBI" id="CHEBI:29105"/>
    </ligand>
</feature>
<dbReference type="PANTHER" id="PTHR32120">
    <property type="entry name" value="SMALL RIBOSOMAL SUBUNIT BIOGENESIS GTPASE RSGA"/>
    <property type="match status" value="1"/>
</dbReference>
<comment type="subunit">
    <text evidence="10">Monomer. Associates with 30S ribosomal subunit, binds 16S rRNA.</text>
</comment>
<keyword evidence="6 10" id="KW-0378">Hydrolase</keyword>
<sequence length="371" mass="40619">MKRPEKDAGPTTGAMSTEGTTGGDPQALADLGWRTFFTAQIADETEAELIPVRVMAVNRNGLLVSGAAVETTVPPYLSIEGSETAQATVGDWLLVDPDTMRPERLLSRLSLFKRWAPGKGRMVQLIAANIDTLFVVTSCNLDFNVARLERYLAVAREADVTPVIVLTKADLVDDVAPFVETAAKLMPGLEVEVLDARDPESARRLLPWCSHGRTVAFVGSSGVGKSTLINSLIGSERAATRGIRENDDKGQHTTTRRELYRLSSGGWLLDTPGMRELQLTNVKEGLGRVFAEITDLAKSCRFTDCQHGDEPDCAVRAAIAAGEMDAERLERWRKLVAEEAENSESLSMARQRPARRSTARPPRIREDTDED</sequence>
<feature type="domain" description="EngC GTPase" evidence="12">
    <location>
        <begin position="128"/>
        <end position="275"/>
    </location>
</feature>
<evidence type="ECO:0000259" key="12">
    <source>
        <dbReference type="PROSITE" id="PS50936"/>
    </source>
</evidence>
<feature type="domain" description="CP-type G" evidence="13">
    <location>
        <begin position="119"/>
        <end position="277"/>
    </location>
</feature>
<proteinExistence type="inferred from homology"/>
<keyword evidence="9 10" id="KW-0342">GTP-binding</keyword>
<dbReference type="InterPro" id="IPR030378">
    <property type="entry name" value="G_CP_dom"/>
</dbReference>
<evidence type="ECO:0000256" key="1">
    <source>
        <dbReference type="ARBA" id="ARBA00022490"/>
    </source>
</evidence>
<comment type="function">
    <text evidence="10">One of several proteins that assist in the late maturation steps of the functional core of the 30S ribosomal subunit. Helps release RbfA from mature subunits. May play a role in the assembly of ribosomal proteins into the subunit. Circularly permuted GTPase that catalyzes slow GTP hydrolysis, GTPase activity is stimulated by the 30S ribosomal subunit.</text>
</comment>
<dbReference type="EC" id="3.6.1.-" evidence="10"/>
<feature type="binding site" evidence="10">
    <location>
        <begin position="219"/>
        <end position="227"/>
    </location>
    <ligand>
        <name>GTP</name>
        <dbReference type="ChEBI" id="CHEBI:37565"/>
    </ligand>
</feature>
<dbReference type="GO" id="GO:0005525">
    <property type="term" value="F:GTP binding"/>
    <property type="evidence" value="ECO:0007669"/>
    <property type="project" value="UniProtKB-UniRule"/>
</dbReference>
<dbReference type="GO" id="GO:0005737">
    <property type="term" value="C:cytoplasm"/>
    <property type="evidence" value="ECO:0007669"/>
    <property type="project" value="UniProtKB-SubCell"/>
</dbReference>
<evidence type="ECO:0000256" key="7">
    <source>
        <dbReference type="ARBA" id="ARBA00022833"/>
    </source>
</evidence>
<evidence type="ECO:0000256" key="4">
    <source>
        <dbReference type="ARBA" id="ARBA00022730"/>
    </source>
</evidence>
<dbReference type="SUPFAM" id="SSF52540">
    <property type="entry name" value="P-loop containing nucleoside triphosphate hydrolases"/>
    <property type="match status" value="1"/>
</dbReference>
<keyword evidence="7 10" id="KW-0862">Zinc</keyword>
<keyword evidence="5 10" id="KW-0547">Nucleotide-binding</keyword>
<protein>
    <recommendedName>
        <fullName evidence="10">Small ribosomal subunit biogenesis GTPase RsgA</fullName>
        <ecNumber evidence="10">3.6.1.-</ecNumber>
    </recommendedName>
</protein>
<feature type="region of interest" description="Disordered" evidence="11">
    <location>
        <begin position="1"/>
        <end position="25"/>
    </location>
</feature>
<evidence type="ECO:0000256" key="11">
    <source>
        <dbReference type="SAM" id="MobiDB-lite"/>
    </source>
</evidence>
<comment type="subcellular location">
    <subcellularLocation>
        <location evidence="10">Cytoplasm</location>
    </subcellularLocation>
</comment>
<keyword evidence="15" id="KW-1185">Reference proteome</keyword>
<evidence type="ECO:0000313" key="14">
    <source>
        <dbReference type="EMBL" id="PWV95747.1"/>
    </source>
</evidence>
<feature type="binding site" evidence="10">
    <location>
        <position position="305"/>
    </location>
    <ligand>
        <name>Zn(2+)</name>
        <dbReference type="ChEBI" id="CHEBI:29105"/>
    </ligand>
</feature>
<dbReference type="RefSeq" id="WP_245415456.1">
    <property type="nucleotide sequence ID" value="NZ_QGTR01000008.1"/>
</dbReference>
<comment type="similarity">
    <text evidence="10">Belongs to the TRAFAC class YlqF/YawG GTPase family. RsgA subfamily.</text>
</comment>
<dbReference type="InterPro" id="IPR010914">
    <property type="entry name" value="RsgA_GTPase_dom"/>
</dbReference>
<keyword evidence="1 10" id="KW-0963">Cytoplasm</keyword>
<name>A0A317PCM3_9HYPH</name>
<dbReference type="HAMAP" id="MF_01820">
    <property type="entry name" value="GTPase_RsgA"/>
    <property type="match status" value="1"/>
</dbReference>
<dbReference type="GO" id="GO:0042274">
    <property type="term" value="P:ribosomal small subunit biogenesis"/>
    <property type="evidence" value="ECO:0007669"/>
    <property type="project" value="UniProtKB-UniRule"/>
</dbReference>
<evidence type="ECO:0000256" key="6">
    <source>
        <dbReference type="ARBA" id="ARBA00022801"/>
    </source>
</evidence>
<dbReference type="NCBIfam" id="TIGR00157">
    <property type="entry name" value="ribosome small subunit-dependent GTPase A"/>
    <property type="match status" value="1"/>
</dbReference>
<accession>A0A317PCM3</accession>
<evidence type="ECO:0000256" key="5">
    <source>
        <dbReference type="ARBA" id="ARBA00022741"/>
    </source>
</evidence>
<feature type="region of interest" description="Disordered" evidence="11">
    <location>
        <begin position="339"/>
        <end position="371"/>
    </location>
</feature>
<evidence type="ECO:0000256" key="9">
    <source>
        <dbReference type="ARBA" id="ARBA00023134"/>
    </source>
</evidence>
<dbReference type="Gene3D" id="1.10.40.50">
    <property type="entry name" value="Probable gtpase engc, domain 3"/>
    <property type="match status" value="1"/>
</dbReference>
<keyword evidence="3 10" id="KW-0479">Metal-binding</keyword>
<dbReference type="InterPro" id="IPR004881">
    <property type="entry name" value="Ribosome_biogen_GTPase_RsgA"/>
</dbReference>
<dbReference type="CDD" id="cd01854">
    <property type="entry name" value="YjeQ_EngC"/>
    <property type="match status" value="1"/>
</dbReference>
<comment type="caution">
    <text evidence="14">The sequence shown here is derived from an EMBL/GenBank/DDBJ whole genome shotgun (WGS) entry which is preliminary data.</text>
</comment>
<dbReference type="GO" id="GO:0019843">
    <property type="term" value="F:rRNA binding"/>
    <property type="evidence" value="ECO:0007669"/>
    <property type="project" value="UniProtKB-KW"/>
</dbReference>
<evidence type="ECO:0000313" key="15">
    <source>
        <dbReference type="Proteomes" id="UP000246352"/>
    </source>
</evidence>
<evidence type="ECO:0000256" key="2">
    <source>
        <dbReference type="ARBA" id="ARBA00022517"/>
    </source>
</evidence>
<reference evidence="14 15" key="1">
    <citation type="submission" date="2018-05" db="EMBL/GenBank/DDBJ databases">
        <title>Genomic Encyclopedia of Type Strains, Phase IV (KMG-IV): sequencing the most valuable type-strain genomes for metagenomic binning, comparative biology and taxonomic classification.</title>
        <authorList>
            <person name="Goeker M."/>
        </authorList>
    </citation>
    <scope>NUCLEOTIDE SEQUENCE [LARGE SCALE GENOMIC DNA]</scope>
    <source>
        <strain evidence="14 15">DSM 16791</strain>
    </source>
</reference>
<organism evidence="14 15">
    <name type="scientific">Hoeflea marina</name>
    <dbReference type="NCBI Taxonomy" id="274592"/>
    <lineage>
        <taxon>Bacteria</taxon>
        <taxon>Pseudomonadati</taxon>
        <taxon>Pseudomonadota</taxon>
        <taxon>Alphaproteobacteria</taxon>
        <taxon>Hyphomicrobiales</taxon>
        <taxon>Rhizobiaceae</taxon>
        <taxon>Hoeflea</taxon>
    </lineage>
</organism>
<feature type="binding site" evidence="10">
    <location>
        <begin position="167"/>
        <end position="170"/>
    </location>
    <ligand>
        <name>GTP</name>
        <dbReference type="ChEBI" id="CHEBI:37565"/>
    </ligand>
</feature>
<dbReference type="GO" id="GO:0046872">
    <property type="term" value="F:metal ion binding"/>
    <property type="evidence" value="ECO:0007669"/>
    <property type="project" value="UniProtKB-KW"/>
</dbReference>